<name>A0A0G4FLM4_VITBC</name>
<keyword evidence="4" id="KW-1185">Reference proteome</keyword>
<feature type="coiled-coil region" evidence="1">
    <location>
        <begin position="104"/>
        <end position="151"/>
    </location>
</feature>
<evidence type="ECO:0000313" key="4">
    <source>
        <dbReference type="Proteomes" id="UP000041254"/>
    </source>
</evidence>
<dbReference type="VEuPathDB" id="CryptoDB:Vbra_21458"/>
<evidence type="ECO:0000313" key="3">
    <source>
        <dbReference type="EMBL" id="CEM14677.1"/>
    </source>
</evidence>
<keyword evidence="1" id="KW-0175">Coiled coil</keyword>
<gene>
    <name evidence="3" type="ORF">Vbra_21458</name>
</gene>
<protein>
    <submittedName>
        <fullName evidence="3">Uncharacterized protein</fullName>
    </submittedName>
</protein>
<organism evidence="3 4">
    <name type="scientific">Vitrella brassicaformis (strain CCMP3155)</name>
    <dbReference type="NCBI Taxonomy" id="1169540"/>
    <lineage>
        <taxon>Eukaryota</taxon>
        <taxon>Sar</taxon>
        <taxon>Alveolata</taxon>
        <taxon>Colpodellida</taxon>
        <taxon>Vitrellaceae</taxon>
        <taxon>Vitrella</taxon>
    </lineage>
</organism>
<evidence type="ECO:0000256" key="1">
    <source>
        <dbReference type="SAM" id="Coils"/>
    </source>
</evidence>
<feature type="compositionally biased region" description="Polar residues" evidence="2">
    <location>
        <begin position="53"/>
        <end position="64"/>
    </location>
</feature>
<proteinExistence type="predicted"/>
<dbReference type="Proteomes" id="UP000041254">
    <property type="component" value="Unassembled WGS sequence"/>
</dbReference>
<accession>A0A0G4FLM4</accession>
<reference evidence="3 4" key="1">
    <citation type="submission" date="2014-11" db="EMBL/GenBank/DDBJ databases">
        <authorList>
            <person name="Zhu J."/>
            <person name="Qi W."/>
            <person name="Song R."/>
        </authorList>
    </citation>
    <scope>NUCLEOTIDE SEQUENCE [LARGE SCALE GENOMIC DNA]</scope>
</reference>
<evidence type="ECO:0000256" key="2">
    <source>
        <dbReference type="SAM" id="MobiDB-lite"/>
    </source>
</evidence>
<dbReference type="EMBL" id="CDMY01000456">
    <property type="protein sequence ID" value="CEM14677.1"/>
    <property type="molecule type" value="Genomic_DNA"/>
</dbReference>
<feature type="region of interest" description="Disordered" evidence="2">
    <location>
        <begin position="41"/>
        <end position="74"/>
    </location>
</feature>
<sequence>MAAFQLSVLSPRSRSFRHQQLPCHRRLRSLSLLHSTSVVQGITPGDAEPQGPPDSSTATTQQPSPDEGQGEGEESVVTGFTIYDAVQSLQQVADPLCQDREASIKETEEAIGAIEHVLKEARESAQARERLEKVAEDLKALEKATTEAQAIVNCNKMELTVVKLVAGALTNLREIQDRLVPMVNDIHQTYNFAHDLSQSIRLTMQQHPAYDVSGRGSYPSDKWDEEARVFNETVFNLSDHVAASMATVREWERDIAAVRGTMRETHEALTIAWREVMEIGQALKKIGDLFAVQINDPEDSVIPGMIDMYDAFANSFQDLLGSTRELVEGVEGQVTPARQVLEGGKIDTTVLESFNRPLNVVMGAATSE</sequence>
<dbReference type="AlphaFoldDB" id="A0A0G4FLM4"/>
<dbReference type="InParanoid" id="A0A0G4FLM4"/>